<evidence type="ECO:0000313" key="2">
    <source>
        <dbReference type="Proteomes" id="UP000829647"/>
    </source>
</evidence>
<protein>
    <submittedName>
        <fullName evidence="1">Uncharacterized protein</fullName>
    </submittedName>
</protein>
<dbReference type="RefSeq" id="WP_247976542.1">
    <property type="nucleotide sequence ID" value="NZ_CP095848.1"/>
</dbReference>
<accession>A0ABY4JCJ4</accession>
<reference evidence="1 2" key="1">
    <citation type="submission" date="2022-04" db="EMBL/GenBank/DDBJ databases">
        <title>Hymenobacter sp. isolated from the air.</title>
        <authorList>
            <person name="Won M."/>
            <person name="Lee C.-M."/>
            <person name="Woen H.-Y."/>
            <person name="Kwon S.-W."/>
        </authorList>
    </citation>
    <scope>NUCLEOTIDE SEQUENCE [LARGE SCALE GENOMIC DNA]</scope>
    <source>
        <strain evidence="2">5516 S-25</strain>
    </source>
</reference>
<organism evidence="1 2">
    <name type="scientific">Hymenobacter sublimis</name>
    <dbReference type="NCBI Taxonomy" id="2933777"/>
    <lineage>
        <taxon>Bacteria</taxon>
        <taxon>Pseudomonadati</taxon>
        <taxon>Bacteroidota</taxon>
        <taxon>Cytophagia</taxon>
        <taxon>Cytophagales</taxon>
        <taxon>Hymenobacteraceae</taxon>
        <taxon>Hymenobacter</taxon>
    </lineage>
</organism>
<proteinExistence type="predicted"/>
<dbReference type="Proteomes" id="UP000829647">
    <property type="component" value="Chromosome"/>
</dbReference>
<evidence type="ECO:0000313" key="1">
    <source>
        <dbReference type="EMBL" id="UPL50530.1"/>
    </source>
</evidence>
<sequence length="118" mass="13602">MEIVERGFGTMTIGGKERGFHIGTYQAKLFCKVRNIELRTYVDEIGKFTFENNMENNVWINDYLYSALAAYDTFKDQVIDYTPVTVCFWSDMAGPEEIAKLFEVMAAMKRDTPKKSEA</sequence>
<name>A0ABY4JCJ4_9BACT</name>
<keyword evidence="2" id="KW-1185">Reference proteome</keyword>
<gene>
    <name evidence="1" type="ORF">MWH26_06385</name>
</gene>
<dbReference type="EMBL" id="CP095848">
    <property type="protein sequence ID" value="UPL50530.1"/>
    <property type="molecule type" value="Genomic_DNA"/>
</dbReference>